<sequence>MANLQDNVEFFHAFMAEAHNICEREEAAKRGAFPPESQRRHKRLRPTPDFIDWTSPDGPAIEDLDLSDNVIFFHAFFREVRRICEKEEQMEAAERREAERRAEKIEAERRRSPEPAKPGQRRRNGKRSRKAERSAPHLERAEPLRPPVQTGADIFNSGKDVQPCALGPVAQPSPSSADAKEPAEAAQAVGGKGKAPGLVVFSKAKCRRPTPSIGLGEHSSESQNLEEAAQKRQEREEAKAELVQVVAQQEKSQAQIDRLQRAIERASAAGLESEFIEIGRQSVCNIWDALADAEAARKQKEAQQLKLEEEAQKRQMEKDQAKARLEEVLAEKEKSQTQIDRLKRAIEYATAAGLESDLIEVANQRVSDIWSALADVEEERKQKAMAEARKRMEKEQAKTWLEEVLAEEEKSQTRIGRLNHALERAAAVGLESELIDTAQQKVCDIWSALADEEEERKQKEAQQALASQEPELKGEAPASAAVQSLPGSMEGSLPSSPVGEPEPSIHETRHQPETPKPEQPEPSPASSTASSTNSAKLKTDIPEVVLVEDGDEVEIQPLRQPALRKMKSDVLERPHCLNSDVSEKPHLVLDIDHVLVNAMPASRCRMEPVSEDVVQWQEADLHFIKLRPFVLSFLKSMQCIFHLYLCSLGSRPYVERVRQALESQGQLFRDIRSKESFERASQKDLNNWGLPLHRTVIVDDRHDVWNSYGDFLKRSGQVSPAFILASKYTFLEDAYGPPLDDTDRFLPTLGRHLQQLHHTMGNRHSARTVMPQLRKEFLSSLRILIHPPLDGLKRDAESLGAKIVVTKSSAELDDVHVMLVSGPNSKNSLITMAREKNIPVVGREWLAFCGHSCALRHPQPFEWGQNTNSRAAIARAWNTPEGLIVLQQLENLCASRKITVGGH</sequence>
<evidence type="ECO:0000256" key="4">
    <source>
        <dbReference type="ARBA" id="ARBA00023242"/>
    </source>
</evidence>
<dbReference type="Proteomes" id="UP001178507">
    <property type="component" value="Unassembled WGS sequence"/>
</dbReference>
<dbReference type="InterPro" id="IPR036420">
    <property type="entry name" value="BRCT_dom_sf"/>
</dbReference>
<comment type="caution">
    <text evidence="9">The sequence shown here is derived from an EMBL/GenBank/DDBJ whole genome shotgun (WGS) entry which is preliminary data.</text>
</comment>
<evidence type="ECO:0000313" key="10">
    <source>
        <dbReference type="Proteomes" id="UP001178507"/>
    </source>
</evidence>
<evidence type="ECO:0000256" key="6">
    <source>
        <dbReference type="ARBA" id="ARBA00048336"/>
    </source>
</evidence>
<dbReference type="InterPro" id="IPR004274">
    <property type="entry name" value="FCP1_dom"/>
</dbReference>
<dbReference type="AlphaFoldDB" id="A0AA36JID0"/>
<feature type="domain" description="FCP1 homology" evidence="8">
    <location>
        <begin position="580"/>
        <end position="742"/>
    </location>
</feature>
<dbReference type="PANTHER" id="PTHR23081:SF36">
    <property type="entry name" value="RNA POLYMERASE II SUBUNIT A C-TERMINAL DOMAIN PHOSPHATASE"/>
    <property type="match status" value="1"/>
</dbReference>
<name>A0AA36JID0_9DINO</name>
<dbReference type="Pfam" id="PF03031">
    <property type="entry name" value="NIF"/>
    <property type="match status" value="1"/>
</dbReference>
<evidence type="ECO:0000256" key="3">
    <source>
        <dbReference type="ARBA" id="ARBA00022801"/>
    </source>
</evidence>
<feature type="compositionally biased region" description="Low complexity" evidence="7">
    <location>
        <begin position="524"/>
        <end position="535"/>
    </location>
</feature>
<keyword evidence="4" id="KW-0539">Nucleus</keyword>
<organism evidence="9 10">
    <name type="scientific">Effrenium voratum</name>
    <dbReference type="NCBI Taxonomy" id="2562239"/>
    <lineage>
        <taxon>Eukaryota</taxon>
        <taxon>Sar</taxon>
        <taxon>Alveolata</taxon>
        <taxon>Dinophyceae</taxon>
        <taxon>Suessiales</taxon>
        <taxon>Symbiodiniaceae</taxon>
        <taxon>Effrenium</taxon>
    </lineage>
</organism>
<feature type="compositionally biased region" description="Basic residues" evidence="7">
    <location>
        <begin position="119"/>
        <end position="130"/>
    </location>
</feature>
<dbReference type="PROSITE" id="PS50969">
    <property type="entry name" value="FCP1"/>
    <property type="match status" value="1"/>
</dbReference>
<keyword evidence="3" id="KW-0378">Hydrolase</keyword>
<dbReference type="SUPFAM" id="SSF56784">
    <property type="entry name" value="HAD-like"/>
    <property type="match status" value="1"/>
</dbReference>
<dbReference type="GO" id="GO:0005634">
    <property type="term" value="C:nucleus"/>
    <property type="evidence" value="ECO:0007669"/>
    <property type="project" value="UniProtKB-SubCell"/>
</dbReference>
<dbReference type="InterPro" id="IPR023214">
    <property type="entry name" value="HAD_sf"/>
</dbReference>
<dbReference type="Gene3D" id="3.40.50.1000">
    <property type="entry name" value="HAD superfamily/HAD-like"/>
    <property type="match status" value="1"/>
</dbReference>
<dbReference type="PANTHER" id="PTHR23081">
    <property type="entry name" value="RNA POLYMERASE II CTD PHOSPHATASE"/>
    <property type="match status" value="1"/>
</dbReference>
<evidence type="ECO:0000313" key="9">
    <source>
        <dbReference type="EMBL" id="CAJ1406214.1"/>
    </source>
</evidence>
<feature type="region of interest" description="Disordered" evidence="7">
    <location>
        <begin position="95"/>
        <end position="192"/>
    </location>
</feature>
<accession>A0AA36JID0</accession>
<evidence type="ECO:0000256" key="7">
    <source>
        <dbReference type="SAM" id="MobiDB-lite"/>
    </source>
</evidence>
<feature type="region of interest" description="Disordered" evidence="7">
    <location>
        <begin position="29"/>
        <end position="50"/>
    </location>
</feature>
<feature type="region of interest" description="Disordered" evidence="7">
    <location>
        <begin position="454"/>
        <end position="537"/>
    </location>
</feature>
<comment type="subcellular location">
    <subcellularLocation>
        <location evidence="1">Nucleus</location>
    </subcellularLocation>
</comment>
<dbReference type="InterPro" id="IPR039189">
    <property type="entry name" value="Fcp1"/>
</dbReference>
<feature type="compositionally biased region" description="Basic and acidic residues" evidence="7">
    <location>
        <begin position="131"/>
        <end position="143"/>
    </location>
</feature>
<protein>
    <recommendedName>
        <fullName evidence="2">protein-serine/threonine phosphatase</fullName>
        <ecNumber evidence="2">3.1.3.16</ecNumber>
    </recommendedName>
</protein>
<evidence type="ECO:0000256" key="5">
    <source>
        <dbReference type="ARBA" id="ARBA00047761"/>
    </source>
</evidence>
<dbReference type="SMART" id="SM00577">
    <property type="entry name" value="CPDc"/>
    <property type="match status" value="1"/>
</dbReference>
<feature type="compositionally biased region" description="Basic and acidic residues" evidence="7">
    <location>
        <begin position="95"/>
        <end position="114"/>
    </location>
</feature>
<dbReference type="GO" id="GO:0008420">
    <property type="term" value="F:RNA polymerase II CTD heptapeptide repeat phosphatase activity"/>
    <property type="evidence" value="ECO:0007669"/>
    <property type="project" value="InterPro"/>
</dbReference>
<reference evidence="9" key="1">
    <citation type="submission" date="2023-08" db="EMBL/GenBank/DDBJ databases">
        <authorList>
            <person name="Chen Y."/>
            <person name="Shah S."/>
            <person name="Dougan E. K."/>
            <person name="Thang M."/>
            <person name="Chan C."/>
        </authorList>
    </citation>
    <scope>NUCLEOTIDE SEQUENCE</scope>
</reference>
<evidence type="ECO:0000259" key="8">
    <source>
        <dbReference type="PROSITE" id="PS50969"/>
    </source>
</evidence>
<feature type="region of interest" description="Disordered" evidence="7">
    <location>
        <begin position="210"/>
        <end position="236"/>
    </location>
</feature>
<dbReference type="EC" id="3.1.3.16" evidence="2"/>
<dbReference type="SUPFAM" id="SSF52113">
    <property type="entry name" value="BRCT domain"/>
    <property type="match status" value="1"/>
</dbReference>
<feature type="compositionally biased region" description="Basic and acidic residues" evidence="7">
    <location>
        <begin position="503"/>
        <end position="519"/>
    </location>
</feature>
<comment type="catalytic activity">
    <reaction evidence="5">
        <text>O-phospho-L-seryl-[protein] + H2O = L-seryl-[protein] + phosphate</text>
        <dbReference type="Rhea" id="RHEA:20629"/>
        <dbReference type="Rhea" id="RHEA-COMP:9863"/>
        <dbReference type="Rhea" id="RHEA-COMP:11604"/>
        <dbReference type="ChEBI" id="CHEBI:15377"/>
        <dbReference type="ChEBI" id="CHEBI:29999"/>
        <dbReference type="ChEBI" id="CHEBI:43474"/>
        <dbReference type="ChEBI" id="CHEBI:83421"/>
        <dbReference type="EC" id="3.1.3.16"/>
    </reaction>
</comment>
<evidence type="ECO:0000256" key="2">
    <source>
        <dbReference type="ARBA" id="ARBA00013081"/>
    </source>
</evidence>
<comment type="catalytic activity">
    <reaction evidence="6">
        <text>O-phospho-L-threonyl-[protein] + H2O = L-threonyl-[protein] + phosphate</text>
        <dbReference type="Rhea" id="RHEA:47004"/>
        <dbReference type="Rhea" id="RHEA-COMP:11060"/>
        <dbReference type="Rhea" id="RHEA-COMP:11605"/>
        <dbReference type="ChEBI" id="CHEBI:15377"/>
        <dbReference type="ChEBI" id="CHEBI:30013"/>
        <dbReference type="ChEBI" id="CHEBI:43474"/>
        <dbReference type="ChEBI" id="CHEBI:61977"/>
        <dbReference type="EC" id="3.1.3.16"/>
    </reaction>
</comment>
<proteinExistence type="predicted"/>
<evidence type="ECO:0000256" key="1">
    <source>
        <dbReference type="ARBA" id="ARBA00004123"/>
    </source>
</evidence>
<dbReference type="InterPro" id="IPR036412">
    <property type="entry name" value="HAD-like_sf"/>
</dbReference>
<gene>
    <name evidence="9" type="ORF">EVOR1521_LOCUS28235</name>
</gene>
<keyword evidence="10" id="KW-1185">Reference proteome</keyword>
<dbReference type="EMBL" id="CAUJNA010003619">
    <property type="protein sequence ID" value="CAJ1406214.1"/>
    <property type="molecule type" value="Genomic_DNA"/>
</dbReference>